<organism evidence="1 2">
    <name type="scientific">Phenylobacterium ferrooxidans</name>
    <dbReference type="NCBI Taxonomy" id="2982689"/>
    <lineage>
        <taxon>Bacteria</taxon>
        <taxon>Pseudomonadati</taxon>
        <taxon>Pseudomonadota</taxon>
        <taxon>Alphaproteobacteria</taxon>
        <taxon>Caulobacterales</taxon>
        <taxon>Caulobacteraceae</taxon>
        <taxon>Phenylobacterium</taxon>
    </lineage>
</organism>
<sequence length="106" mass="11366">MPAYTIVTTSAAQGSDAAEMNTLTDDFTAEAEAVGYSRRMADEMLGLASQLSLDFDYSNVALYDGDLLDEDLDPDHPALIGVWVLDEDGAAFVPADEFRDAVTEPA</sequence>
<keyword evidence="2" id="KW-1185">Reference proteome</keyword>
<dbReference type="Proteomes" id="UP001598130">
    <property type="component" value="Unassembled WGS sequence"/>
</dbReference>
<gene>
    <name evidence="1" type="ORF">OCL97_19890</name>
</gene>
<evidence type="ECO:0000313" key="2">
    <source>
        <dbReference type="Proteomes" id="UP001598130"/>
    </source>
</evidence>
<reference evidence="1 2" key="1">
    <citation type="submission" date="2022-09" db="EMBL/GenBank/DDBJ databases">
        <title>New species of Phenylobacterium.</title>
        <authorList>
            <person name="Mieszkin S."/>
        </authorList>
    </citation>
    <scope>NUCLEOTIDE SEQUENCE [LARGE SCALE GENOMIC DNA]</scope>
    <source>
        <strain evidence="1 2">HK31-G</strain>
    </source>
</reference>
<comment type="caution">
    <text evidence="1">The sequence shown here is derived from an EMBL/GenBank/DDBJ whole genome shotgun (WGS) entry which is preliminary data.</text>
</comment>
<name>A0ABW6CWG8_9CAUL</name>
<accession>A0ABW6CWG8</accession>
<proteinExistence type="predicted"/>
<protein>
    <submittedName>
        <fullName evidence="1">Uncharacterized protein</fullName>
    </submittedName>
</protein>
<evidence type="ECO:0000313" key="1">
    <source>
        <dbReference type="EMBL" id="MFD3266212.1"/>
    </source>
</evidence>
<dbReference type="RefSeq" id="WP_377371487.1">
    <property type="nucleotide sequence ID" value="NZ_JAOTJD010000050.1"/>
</dbReference>
<dbReference type="EMBL" id="JAOTJD010000050">
    <property type="protein sequence ID" value="MFD3266212.1"/>
    <property type="molecule type" value="Genomic_DNA"/>
</dbReference>